<name>A0A7C8V060_ORBOL</name>
<evidence type="ECO:0000313" key="3">
    <source>
        <dbReference type="Proteomes" id="UP000474640"/>
    </source>
</evidence>
<sequence length="174" mass="20359">MSTRERRKELLSPNLEYLQTNVFRQPLDDEMKRTVADGLEYYVKNLNLKSRVKKCKDVSVDSIKESFGVRDTTTWKRIRCIVQSIHEEYVDFHDKSRFTNLTLILPEHLFRMCHAIILQDSIKQLPQHPNPIMAHVIWLLCNHIEGTRKTRPTKKQSSRLAAIPAQSLESSSEL</sequence>
<organism evidence="2 3">
    <name type="scientific">Orbilia oligospora</name>
    <name type="common">Nematode-trapping fungus</name>
    <name type="synonym">Arthrobotrys oligospora</name>
    <dbReference type="NCBI Taxonomy" id="2813651"/>
    <lineage>
        <taxon>Eukaryota</taxon>
        <taxon>Fungi</taxon>
        <taxon>Dikarya</taxon>
        <taxon>Ascomycota</taxon>
        <taxon>Pezizomycotina</taxon>
        <taxon>Orbiliomycetes</taxon>
        <taxon>Orbiliales</taxon>
        <taxon>Orbiliaceae</taxon>
        <taxon>Orbilia</taxon>
    </lineage>
</organism>
<feature type="region of interest" description="Disordered" evidence="1">
    <location>
        <begin position="150"/>
        <end position="174"/>
    </location>
</feature>
<evidence type="ECO:0000313" key="2">
    <source>
        <dbReference type="EMBL" id="KAF3270573.1"/>
    </source>
</evidence>
<dbReference type="AlphaFoldDB" id="A0A7C8V060"/>
<accession>A0A7C8V060</accession>
<evidence type="ECO:0000256" key="1">
    <source>
        <dbReference type="SAM" id="MobiDB-lite"/>
    </source>
</evidence>
<proteinExistence type="predicted"/>
<gene>
    <name evidence="2" type="ORF">TWF970_010776</name>
</gene>
<protein>
    <submittedName>
        <fullName evidence="2">Uncharacterized protein</fullName>
    </submittedName>
</protein>
<dbReference type="EMBL" id="JAABOJ010000073">
    <property type="protein sequence ID" value="KAF3270573.1"/>
    <property type="molecule type" value="Genomic_DNA"/>
</dbReference>
<reference evidence="2 3" key="1">
    <citation type="submission" date="2020-01" db="EMBL/GenBank/DDBJ databases">
        <authorList>
            <person name="Palmer J.M."/>
        </authorList>
    </citation>
    <scope>NUCLEOTIDE SEQUENCE [LARGE SCALE GENOMIC DNA]</scope>
    <source>
        <strain evidence="2 3">TWF970</strain>
    </source>
</reference>
<dbReference type="Proteomes" id="UP000474640">
    <property type="component" value="Unassembled WGS sequence"/>
</dbReference>
<comment type="caution">
    <text evidence="2">The sequence shown here is derived from an EMBL/GenBank/DDBJ whole genome shotgun (WGS) entry which is preliminary data.</text>
</comment>